<evidence type="ECO:0000256" key="4">
    <source>
        <dbReference type="ARBA" id="ARBA00023004"/>
    </source>
</evidence>
<evidence type="ECO:0000256" key="1">
    <source>
        <dbReference type="ARBA" id="ARBA00022485"/>
    </source>
</evidence>
<evidence type="ECO:0000256" key="2">
    <source>
        <dbReference type="ARBA" id="ARBA00022723"/>
    </source>
</evidence>
<keyword evidence="3" id="KW-0677">Repeat</keyword>
<dbReference type="Pfam" id="PF02754">
    <property type="entry name" value="CCG"/>
    <property type="match status" value="1"/>
</dbReference>
<evidence type="ECO:0000259" key="6">
    <source>
        <dbReference type="Pfam" id="PF02754"/>
    </source>
</evidence>
<dbReference type="RefSeq" id="WP_080523849.1">
    <property type="nucleotide sequence ID" value="NZ_LPUF01000003.1"/>
</dbReference>
<keyword evidence="4" id="KW-0408">Iron</keyword>
<dbReference type="PANTHER" id="PTHR32479:SF19">
    <property type="entry name" value="ANAEROBIC GLYCEROL-3-PHOSPHATE DEHYDROGENASE SUBUNIT C"/>
    <property type="match status" value="1"/>
</dbReference>
<evidence type="ECO:0000256" key="3">
    <source>
        <dbReference type="ARBA" id="ARBA00022737"/>
    </source>
</evidence>
<dbReference type="GO" id="GO:0016491">
    <property type="term" value="F:oxidoreductase activity"/>
    <property type="evidence" value="ECO:0007669"/>
    <property type="project" value="UniProtKB-ARBA"/>
</dbReference>
<sequence>MKLFLDWSAYKDAGMGDAYADIPKMGDDFAKAVAVCIGSRACENKDRGVMCPSFRISDKVELSTGGRVKLLKSALNGEFGKMPFNHSELAEAMDLCVSCKGCQRECENEVDMSLIKAEFLAQRYSETGVPLRSRLFAALPKLIVNVPFFARLIQWRNHSPFAVRLGEQLLGISAQVKLPELAKQSFIAPTETPADQTKTEVVLFVDTFNRHFNPAVADAAVAVLKAAGYPVYVLDKAQHDLVDNRPLCCGRTYFANGMIEQARQEARRLLAALTPHLEANRTIIGLEPSCILSLRDEYLTLGLGESARQLAGKVLLFEEFIAREQTAKHWTLKFKSLGDQKMLVHGHCHQKAMGATKSMRKVLKLIPELNSAQIEASCCGMAGQFGLEAEHVEHAKQMAEQGLYPAIRAEAEARVIANGFSCQQQIVNGGFAKPLHIAEVLYAALDQ</sequence>
<keyword evidence="1" id="KW-0004">4Fe-4S</keyword>
<dbReference type="GO" id="GO:0051539">
    <property type="term" value="F:4 iron, 4 sulfur cluster binding"/>
    <property type="evidence" value="ECO:0007669"/>
    <property type="project" value="UniProtKB-KW"/>
</dbReference>
<accession>A0A1V8M2G2</accession>
<comment type="caution">
    <text evidence="7">The sequence shown here is derived from an EMBL/GenBank/DDBJ whole genome shotgun (WGS) entry which is preliminary data.</text>
</comment>
<evidence type="ECO:0000256" key="5">
    <source>
        <dbReference type="ARBA" id="ARBA00023014"/>
    </source>
</evidence>
<keyword evidence="2" id="KW-0479">Metal-binding</keyword>
<evidence type="ECO:0000313" key="7">
    <source>
        <dbReference type="EMBL" id="OQK15613.1"/>
    </source>
</evidence>
<evidence type="ECO:0000313" key="8">
    <source>
        <dbReference type="Proteomes" id="UP000191980"/>
    </source>
</evidence>
<dbReference type="InterPro" id="IPR004017">
    <property type="entry name" value="Cys_rich_dom"/>
</dbReference>
<dbReference type="Pfam" id="PF13534">
    <property type="entry name" value="Fer4_17"/>
    <property type="match status" value="1"/>
</dbReference>
<reference evidence="7 8" key="1">
    <citation type="submission" date="2015-12" db="EMBL/GenBank/DDBJ databases">
        <authorList>
            <person name="Shamseldin A."/>
            <person name="Moawad H."/>
            <person name="Abd El-Rahim W.M."/>
            <person name="Sadowsky M.J."/>
        </authorList>
    </citation>
    <scope>NUCLEOTIDE SEQUENCE [LARGE SCALE GENOMIC DNA]</scope>
    <source>
        <strain evidence="7 8">WF1</strain>
    </source>
</reference>
<keyword evidence="8" id="KW-1185">Reference proteome</keyword>
<proteinExistence type="predicted"/>
<protein>
    <submittedName>
        <fullName evidence="7">Ferredoxin</fullName>
    </submittedName>
</protein>
<dbReference type="AlphaFoldDB" id="A0A1V8M2G2"/>
<dbReference type="PANTHER" id="PTHR32479">
    <property type="entry name" value="GLYCOLATE OXIDASE IRON-SULFUR SUBUNIT"/>
    <property type="match status" value="1"/>
</dbReference>
<dbReference type="GO" id="GO:0046872">
    <property type="term" value="F:metal ion binding"/>
    <property type="evidence" value="ECO:0007669"/>
    <property type="project" value="UniProtKB-KW"/>
</dbReference>
<keyword evidence="5" id="KW-0411">Iron-sulfur</keyword>
<organism evidence="7 8">
    <name type="scientific">Methyloprofundus sedimenti</name>
    <dbReference type="NCBI Taxonomy" id="1420851"/>
    <lineage>
        <taxon>Bacteria</taxon>
        <taxon>Pseudomonadati</taxon>
        <taxon>Pseudomonadota</taxon>
        <taxon>Gammaproteobacteria</taxon>
        <taxon>Methylococcales</taxon>
        <taxon>Methylococcaceae</taxon>
        <taxon>Methyloprofundus</taxon>
    </lineage>
</organism>
<gene>
    <name evidence="7" type="ORF">AU255_15430</name>
</gene>
<feature type="domain" description="Cysteine-rich" evidence="6">
    <location>
        <begin position="344"/>
        <end position="426"/>
    </location>
</feature>
<dbReference type="STRING" id="1420851.AU255_15430"/>
<name>A0A1V8M2G2_9GAMM</name>
<dbReference type="Proteomes" id="UP000191980">
    <property type="component" value="Unassembled WGS sequence"/>
</dbReference>
<dbReference type="EMBL" id="LPUF01000003">
    <property type="protein sequence ID" value="OQK15613.1"/>
    <property type="molecule type" value="Genomic_DNA"/>
</dbReference>
<dbReference type="OrthoDB" id="9811557at2"/>